<feature type="compositionally biased region" description="Basic residues" evidence="1">
    <location>
        <begin position="1"/>
        <end position="11"/>
    </location>
</feature>
<dbReference type="EMBL" id="AP004680">
    <property type="protein sequence ID" value="BAD35690.1"/>
    <property type="molecule type" value="Genomic_DNA"/>
</dbReference>
<dbReference type="EMBL" id="AP004737">
    <property type="protein sequence ID" value="BAD37735.1"/>
    <property type="molecule type" value="Genomic_DNA"/>
</dbReference>
<gene>
    <name evidence="2" type="ORF">OSJNBa0029G06.36</name>
    <name evidence="3" type="ORF">OSJNBa0072A21.5</name>
</gene>
<evidence type="ECO:0000313" key="3">
    <source>
        <dbReference type="EMBL" id="BAD37735.1"/>
    </source>
</evidence>
<sequence length="70" mass="7893">MRHRLHGRPKSVHIEAGREGADSDMKRRGSPACLSLTMREGGSTLPSSGAEPRAMTPEEEMFESERVWRR</sequence>
<reference evidence="2" key="1">
    <citation type="submission" date="2002-01" db="EMBL/GenBank/DDBJ databases">
        <title>Oryza sativa nipponbare(GA3) genomic DNA, chromosome 6, BAC clone:OSJNBa0029G06.</title>
        <authorList>
            <person name="Sasaki T."/>
            <person name="Matsumoto T."/>
            <person name="Yamamoto K."/>
        </authorList>
    </citation>
    <scope>NUCLEOTIDE SEQUENCE</scope>
</reference>
<evidence type="ECO:0000313" key="2">
    <source>
        <dbReference type="EMBL" id="BAD35690.1"/>
    </source>
</evidence>
<accession>Q69TY7</accession>
<evidence type="ECO:0000313" key="4">
    <source>
        <dbReference type="Proteomes" id="UP000000763"/>
    </source>
</evidence>
<reference evidence="4" key="4">
    <citation type="journal article" date="2008" name="Nucleic Acids Res.">
        <title>The rice annotation project database (RAP-DB): 2008 update.</title>
        <authorList>
            <consortium name="The rice annotation project (RAP)"/>
        </authorList>
    </citation>
    <scope>GENOME REANNOTATION</scope>
    <source>
        <strain evidence="4">cv. Nipponbare</strain>
    </source>
</reference>
<dbReference type="AlphaFoldDB" id="Q69TY7"/>
<feature type="region of interest" description="Disordered" evidence="1">
    <location>
        <begin position="1"/>
        <end position="70"/>
    </location>
</feature>
<dbReference type="Proteomes" id="UP000000763">
    <property type="component" value="Chromosome 6"/>
</dbReference>
<proteinExistence type="predicted"/>
<evidence type="ECO:0000256" key="1">
    <source>
        <dbReference type="SAM" id="MobiDB-lite"/>
    </source>
</evidence>
<name>Q69TY7_ORYSJ</name>
<reference evidence="3" key="2">
    <citation type="submission" date="2002-02" db="EMBL/GenBank/DDBJ databases">
        <title>Oryza sativa nipponbare(GA3) genomic DNA, chromosome 6, BAC clone:OSJNBa0072A21.</title>
        <authorList>
            <person name="Sasaki T."/>
            <person name="Matsumoto T."/>
            <person name="Yamamoto K."/>
        </authorList>
    </citation>
    <scope>NUCLEOTIDE SEQUENCE</scope>
</reference>
<feature type="compositionally biased region" description="Basic and acidic residues" evidence="1">
    <location>
        <begin position="12"/>
        <end position="27"/>
    </location>
</feature>
<organism evidence="2 4">
    <name type="scientific">Oryza sativa subsp. japonica</name>
    <name type="common">Rice</name>
    <dbReference type="NCBI Taxonomy" id="39947"/>
    <lineage>
        <taxon>Eukaryota</taxon>
        <taxon>Viridiplantae</taxon>
        <taxon>Streptophyta</taxon>
        <taxon>Embryophyta</taxon>
        <taxon>Tracheophyta</taxon>
        <taxon>Spermatophyta</taxon>
        <taxon>Magnoliopsida</taxon>
        <taxon>Liliopsida</taxon>
        <taxon>Poales</taxon>
        <taxon>Poaceae</taxon>
        <taxon>BOP clade</taxon>
        <taxon>Oryzoideae</taxon>
        <taxon>Oryzeae</taxon>
        <taxon>Oryzinae</taxon>
        <taxon>Oryza</taxon>
        <taxon>Oryza sativa</taxon>
    </lineage>
</organism>
<reference evidence="4" key="3">
    <citation type="journal article" date="2005" name="Nature">
        <title>The map-based sequence of the rice genome.</title>
        <authorList>
            <consortium name="International rice genome sequencing project (IRGSP)"/>
            <person name="Matsumoto T."/>
            <person name="Wu J."/>
            <person name="Kanamori H."/>
            <person name="Katayose Y."/>
            <person name="Fujisawa M."/>
            <person name="Namiki N."/>
            <person name="Mizuno H."/>
            <person name="Yamamoto K."/>
            <person name="Antonio B.A."/>
            <person name="Baba T."/>
            <person name="Sakata K."/>
            <person name="Nagamura Y."/>
            <person name="Aoki H."/>
            <person name="Arikawa K."/>
            <person name="Arita K."/>
            <person name="Bito T."/>
            <person name="Chiden Y."/>
            <person name="Fujitsuka N."/>
            <person name="Fukunaka R."/>
            <person name="Hamada M."/>
            <person name="Harada C."/>
            <person name="Hayashi A."/>
            <person name="Hijishita S."/>
            <person name="Honda M."/>
            <person name="Hosokawa S."/>
            <person name="Ichikawa Y."/>
            <person name="Idonuma A."/>
            <person name="Iijima M."/>
            <person name="Ikeda M."/>
            <person name="Ikeno M."/>
            <person name="Ito K."/>
            <person name="Ito S."/>
            <person name="Ito T."/>
            <person name="Ito Y."/>
            <person name="Ito Y."/>
            <person name="Iwabuchi A."/>
            <person name="Kamiya K."/>
            <person name="Karasawa W."/>
            <person name="Kurita K."/>
            <person name="Katagiri S."/>
            <person name="Kikuta A."/>
            <person name="Kobayashi H."/>
            <person name="Kobayashi N."/>
            <person name="Machita K."/>
            <person name="Maehara T."/>
            <person name="Masukawa M."/>
            <person name="Mizubayashi T."/>
            <person name="Mukai Y."/>
            <person name="Nagasaki H."/>
            <person name="Nagata Y."/>
            <person name="Naito S."/>
            <person name="Nakashima M."/>
            <person name="Nakama Y."/>
            <person name="Nakamichi Y."/>
            <person name="Nakamura M."/>
            <person name="Meguro A."/>
            <person name="Negishi M."/>
            <person name="Ohta I."/>
            <person name="Ohta T."/>
            <person name="Okamoto M."/>
            <person name="Ono N."/>
            <person name="Saji S."/>
            <person name="Sakaguchi M."/>
            <person name="Sakai K."/>
            <person name="Shibata M."/>
            <person name="Shimokawa T."/>
            <person name="Song J."/>
            <person name="Takazaki Y."/>
            <person name="Terasawa K."/>
            <person name="Tsugane M."/>
            <person name="Tsuji K."/>
            <person name="Ueda S."/>
            <person name="Waki K."/>
            <person name="Yamagata H."/>
            <person name="Yamamoto M."/>
            <person name="Yamamoto S."/>
            <person name="Yamane H."/>
            <person name="Yoshiki S."/>
            <person name="Yoshihara R."/>
            <person name="Yukawa K."/>
            <person name="Zhong H."/>
            <person name="Yano M."/>
            <person name="Yuan Q."/>
            <person name="Ouyang S."/>
            <person name="Liu J."/>
            <person name="Jones K.M."/>
            <person name="Gansberger K."/>
            <person name="Moffat K."/>
            <person name="Hill J."/>
            <person name="Bera J."/>
            <person name="Fadrosh D."/>
            <person name="Jin S."/>
            <person name="Johri S."/>
            <person name="Kim M."/>
            <person name="Overton L."/>
            <person name="Reardon M."/>
            <person name="Tsitrin T."/>
            <person name="Vuong H."/>
            <person name="Weaver B."/>
            <person name="Ciecko A."/>
            <person name="Tallon L."/>
            <person name="Jackson J."/>
            <person name="Pai G."/>
            <person name="Aken S.V."/>
            <person name="Utterback T."/>
            <person name="Reidmuller S."/>
            <person name="Feldblyum T."/>
            <person name="Hsiao J."/>
            <person name="Zismann V."/>
            <person name="Iobst S."/>
            <person name="de Vazeille A.R."/>
            <person name="Buell C.R."/>
            <person name="Ying K."/>
            <person name="Li Y."/>
            <person name="Lu T."/>
            <person name="Huang Y."/>
            <person name="Zhao Q."/>
            <person name="Feng Q."/>
            <person name="Zhang L."/>
            <person name="Zhu J."/>
            <person name="Weng Q."/>
            <person name="Mu J."/>
            <person name="Lu Y."/>
            <person name="Fan D."/>
            <person name="Liu Y."/>
            <person name="Guan J."/>
            <person name="Zhang Y."/>
            <person name="Yu S."/>
            <person name="Liu X."/>
            <person name="Zhang Y."/>
            <person name="Hong G."/>
            <person name="Han B."/>
            <person name="Choisne N."/>
            <person name="Demange N."/>
            <person name="Orjeda G."/>
            <person name="Samain S."/>
            <person name="Cattolico L."/>
            <person name="Pelletier E."/>
            <person name="Couloux A."/>
            <person name="Segurens B."/>
            <person name="Wincker P."/>
            <person name="D'Hont A."/>
            <person name="Scarpelli C."/>
            <person name="Weissenbach J."/>
            <person name="Salanoubat M."/>
            <person name="Quetier F."/>
            <person name="Yu Y."/>
            <person name="Kim H.R."/>
            <person name="Rambo T."/>
            <person name="Currie J."/>
            <person name="Collura K."/>
            <person name="Luo M."/>
            <person name="Yang T."/>
            <person name="Ammiraju J.S.S."/>
            <person name="Engler F."/>
            <person name="Soderlund C."/>
            <person name="Wing R.A."/>
            <person name="Palmer L.E."/>
            <person name="de la Bastide M."/>
            <person name="Spiegel L."/>
            <person name="Nascimento L."/>
            <person name="Zutavern T."/>
            <person name="O'Shaughnessy A."/>
            <person name="Dike S."/>
            <person name="Dedhia N."/>
            <person name="Preston R."/>
            <person name="Balija V."/>
            <person name="McCombie W.R."/>
            <person name="Chow T."/>
            <person name="Chen H."/>
            <person name="Chung M."/>
            <person name="Chen C."/>
            <person name="Shaw J."/>
            <person name="Wu H."/>
            <person name="Hsiao K."/>
            <person name="Chao Y."/>
            <person name="Chu M."/>
            <person name="Cheng C."/>
            <person name="Hour A."/>
            <person name="Lee P."/>
            <person name="Lin S."/>
            <person name="Lin Y."/>
            <person name="Liou J."/>
            <person name="Liu S."/>
            <person name="Hsing Y."/>
            <person name="Raghuvanshi S."/>
            <person name="Mohanty A."/>
            <person name="Bharti A.K."/>
            <person name="Gaur A."/>
            <person name="Gupta V."/>
            <person name="Kumar D."/>
            <person name="Ravi V."/>
            <person name="Vij S."/>
            <person name="Kapur A."/>
            <person name="Khurana P."/>
            <person name="Khurana P."/>
            <person name="Khurana J.P."/>
            <person name="Tyagi A.K."/>
            <person name="Gaikwad K."/>
            <person name="Singh A."/>
            <person name="Dalal V."/>
            <person name="Srivastava S."/>
            <person name="Dixit A."/>
            <person name="Pal A.K."/>
            <person name="Ghazi I.A."/>
            <person name="Yadav M."/>
            <person name="Pandit A."/>
            <person name="Bhargava A."/>
            <person name="Sureshbabu K."/>
            <person name="Batra K."/>
            <person name="Sharma T.R."/>
            <person name="Mohapatra T."/>
            <person name="Singh N.K."/>
            <person name="Messing J."/>
            <person name="Nelson A.B."/>
            <person name="Fuks G."/>
            <person name="Kavchok S."/>
            <person name="Keizer G."/>
            <person name="Linton E."/>
            <person name="Llaca V."/>
            <person name="Song R."/>
            <person name="Tanyolac B."/>
            <person name="Young S."/>
            <person name="Ho-Il K."/>
            <person name="Hahn J.H."/>
            <person name="Sangsakoo G."/>
            <person name="Vanavichit A."/>
            <person name="de Mattos Luiz.A.T."/>
            <person name="Zimmer P.D."/>
            <person name="Malone G."/>
            <person name="Dellagostin O."/>
            <person name="de Oliveira A.C."/>
            <person name="Bevan M."/>
            <person name="Bancroft I."/>
            <person name="Minx P."/>
            <person name="Cordum H."/>
            <person name="Wilson R."/>
            <person name="Cheng Z."/>
            <person name="Jin W."/>
            <person name="Jiang J."/>
            <person name="Leong S.A."/>
            <person name="Iwama H."/>
            <person name="Gojobori T."/>
            <person name="Itoh T."/>
            <person name="Niimura Y."/>
            <person name="Fujii Y."/>
            <person name="Habara T."/>
            <person name="Sakai H."/>
            <person name="Sato Y."/>
            <person name="Wilson G."/>
            <person name="Kumar K."/>
            <person name="McCouch S."/>
            <person name="Juretic N."/>
            <person name="Hoen D."/>
            <person name="Wright S."/>
            <person name="Bruskiewich R."/>
            <person name="Bureau T."/>
            <person name="Miyao A."/>
            <person name="Hirochika H."/>
            <person name="Nishikawa T."/>
            <person name="Kadowaki K."/>
            <person name="Sugiura M."/>
            <person name="Burr B."/>
            <person name="Sasaki T."/>
        </authorList>
    </citation>
    <scope>NUCLEOTIDE SEQUENCE [LARGE SCALE GENOMIC DNA]</scope>
    <source>
        <strain evidence="4">cv. Nipponbare</strain>
    </source>
</reference>
<protein>
    <submittedName>
        <fullName evidence="2">Uncharacterized protein</fullName>
    </submittedName>
</protein>